<keyword evidence="4" id="KW-1003">Cell membrane</keyword>
<dbReference type="PROSITE" id="PS00211">
    <property type="entry name" value="ABC_TRANSPORTER_1"/>
    <property type="match status" value="1"/>
</dbReference>
<dbReference type="FunFam" id="3.40.50.300:FF:000224">
    <property type="entry name" value="Energy-coupling factor transporter ATP-binding protein EcfA"/>
    <property type="match status" value="1"/>
</dbReference>
<dbReference type="Pfam" id="PF00005">
    <property type="entry name" value="ABC_tran"/>
    <property type="match status" value="1"/>
</dbReference>
<dbReference type="InterPro" id="IPR003439">
    <property type="entry name" value="ABC_transporter-like_ATP-bd"/>
</dbReference>
<evidence type="ECO:0000256" key="6">
    <source>
        <dbReference type="ARBA" id="ARBA00022840"/>
    </source>
</evidence>
<accession>A0A9D1LH38</accession>
<comment type="caution">
    <text evidence="10">The sequence shown here is derived from an EMBL/GenBank/DDBJ whole genome shotgun (WGS) entry which is preliminary data.</text>
</comment>
<dbReference type="GO" id="GO:0043190">
    <property type="term" value="C:ATP-binding cassette (ABC) transporter complex"/>
    <property type="evidence" value="ECO:0007669"/>
    <property type="project" value="TreeGrafter"/>
</dbReference>
<dbReference type="Proteomes" id="UP000824074">
    <property type="component" value="Unassembled WGS sequence"/>
</dbReference>
<keyword evidence="8" id="KW-0472">Membrane</keyword>
<evidence type="ECO:0000256" key="2">
    <source>
        <dbReference type="ARBA" id="ARBA00005417"/>
    </source>
</evidence>
<keyword evidence="7" id="KW-1278">Translocase</keyword>
<dbReference type="SMART" id="SM00382">
    <property type="entry name" value="AAA"/>
    <property type="match status" value="1"/>
</dbReference>
<evidence type="ECO:0000256" key="4">
    <source>
        <dbReference type="ARBA" id="ARBA00022475"/>
    </source>
</evidence>
<evidence type="ECO:0000256" key="7">
    <source>
        <dbReference type="ARBA" id="ARBA00022967"/>
    </source>
</evidence>
<evidence type="ECO:0000313" key="11">
    <source>
        <dbReference type="Proteomes" id="UP000824074"/>
    </source>
</evidence>
<sequence>MNIIEINNLTFRYKNNFIYDGFNLSIEKGSWTTIAGPNGAGKTTLVKILAGLEKSYSDIKIFDKTLNKKNLYKIRKEIGFVFDTPDNYFACETVEDELAFSLENLAVAPKTIKMKIDEISKKLRIENLLKENPYDLSGGEKQKVALACALMLEPRILILDEALLMIDINERTKILKLLKEYNTKKGVTIISFTHDLDEAVYSDRLIILNKGVIVVDGPFKEAFSEERVMRKIGLEVPFSVELSQKLRVYNLVDDVEIDLERLVDSLWK</sequence>
<keyword evidence="6 10" id="KW-0067">ATP-binding</keyword>
<evidence type="ECO:0000313" key="10">
    <source>
        <dbReference type="EMBL" id="HIU40438.1"/>
    </source>
</evidence>
<dbReference type="CDD" id="cd03225">
    <property type="entry name" value="ABC_cobalt_CbiO_domain1"/>
    <property type="match status" value="1"/>
</dbReference>
<dbReference type="GO" id="GO:0042626">
    <property type="term" value="F:ATPase-coupled transmembrane transporter activity"/>
    <property type="evidence" value="ECO:0007669"/>
    <property type="project" value="TreeGrafter"/>
</dbReference>
<dbReference type="PANTHER" id="PTHR43553:SF24">
    <property type="entry name" value="ENERGY-COUPLING FACTOR TRANSPORTER ATP-BINDING PROTEIN ECFA1"/>
    <property type="match status" value="1"/>
</dbReference>
<dbReference type="PANTHER" id="PTHR43553">
    <property type="entry name" value="HEAVY METAL TRANSPORTER"/>
    <property type="match status" value="1"/>
</dbReference>
<gene>
    <name evidence="10" type="ORF">IAB68_03980</name>
</gene>
<evidence type="ECO:0000256" key="1">
    <source>
        <dbReference type="ARBA" id="ARBA00004202"/>
    </source>
</evidence>
<evidence type="ECO:0000256" key="3">
    <source>
        <dbReference type="ARBA" id="ARBA00022448"/>
    </source>
</evidence>
<dbReference type="PROSITE" id="PS50893">
    <property type="entry name" value="ABC_TRANSPORTER_2"/>
    <property type="match status" value="1"/>
</dbReference>
<dbReference type="InterPro" id="IPR003593">
    <property type="entry name" value="AAA+_ATPase"/>
</dbReference>
<dbReference type="InterPro" id="IPR027417">
    <property type="entry name" value="P-loop_NTPase"/>
</dbReference>
<evidence type="ECO:0000256" key="5">
    <source>
        <dbReference type="ARBA" id="ARBA00022741"/>
    </source>
</evidence>
<dbReference type="InterPro" id="IPR017871">
    <property type="entry name" value="ABC_transporter-like_CS"/>
</dbReference>
<dbReference type="GO" id="GO:0016887">
    <property type="term" value="F:ATP hydrolysis activity"/>
    <property type="evidence" value="ECO:0007669"/>
    <property type="project" value="InterPro"/>
</dbReference>
<reference evidence="10" key="2">
    <citation type="journal article" date="2021" name="PeerJ">
        <title>Extensive microbial diversity within the chicken gut microbiome revealed by metagenomics and culture.</title>
        <authorList>
            <person name="Gilroy R."/>
            <person name="Ravi A."/>
            <person name="Getino M."/>
            <person name="Pursley I."/>
            <person name="Horton D.L."/>
            <person name="Alikhan N.F."/>
            <person name="Baker D."/>
            <person name="Gharbi K."/>
            <person name="Hall N."/>
            <person name="Watson M."/>
            <person name="Adriaenssens E.M."/>
            <person name="Foster-Nyarko E."/>
            <person name="Jarju S."/>
            <person name="Secka A."/>
            <person name="Antonio M."/>
            <person name="Oren A."/>
            <person name="Chaudhuri R.R."/>
            <person name="La Ragione R."/>
            <person name="Hildebrand F."/>
            <person name="Pallen M.J."/>
        </authorList>
    </citation>
    <scope>NUCLEOTIDE SEQUENCE</scope>
    <source>
        <strain evidence="10">CHK193-30670</strain>
    </source>
</reference>
<organism evidence="10 11">
    <name type="scientific">Candidatus Aphodocola excrementigallinarum</name>
    <dbReference type="NCBI Taxonomy" id="2840670"/>
    <lineage>
        <taxon>Bacteria</taxon>
        <taxon>Bacillati</taxon>
        <taxon>Bacillota</taxon>
        <taxon>Bacilli</taxon>
        <taxon>Candidatus Aphodocola</taxon>
    </lineage>
</organism>
<dbReference type="SUPFAM" id="SSF52540">
    <property type="entry name" value="P-loop containing nucleoside triphosphate hydrolases"/>
    <property type="match status" value="1"/>
</dbReference>
<comment type="similarity">
    <text evidence="2">Belongs to the ABC transporter superfamily.</text>
</comment>
<dbReference type="Gene3D" id="3.40.50.300">
    <property type="entry name" value="P-loop containing nucleotide triphosphate hydrolases"/>
    <property type="match status" value="1"/>
</dbReference>
<evidence type="ECO:0000256" key="8">
    <source>
        <dbReference type="ARBA" id="ARBA00023136"/>
    </source>
</evidence>
<keyword evidence="5" id="KW-0547">Nucleotide-binding</keyword>
<dbReference type="AlphaFoldDB" id="A0A9D1LH38"/>
<dbReference type="GO" id="GO:0005524">
    <property type="term" value="F:ATP binding"/>
    <property type="evidence" value="ECO:0007669"/>
    <property type="project" value="UniProtKB-KW"/>
</dbReference>
<dbReference type="InterPro" id="IPR050095">
    <property type="entry name" value="ECF_ABC_transporter_ATP-bd"/>
</dbReference>
<dbReference type="EMBL" id="DVMT01000039">
    <property type="protein sequence ID" value="HIU40438.1"/>
    <property type="molecule type" value="Genomic_DNA"/>
</dbReference>
<comment type="subcellular location">
    <subcellularLocation>
        <location evidence="1">Cell membrane</location>
        <topology evidence="1">Peripheral membrane protein</topology>
    </subcellularLocation>
</comment>
<protein>
    <submittedName>
        <fullName evidence="10">ATP-binding cassette domain-containing protein</fullName>
    </submittedName>
</protein>
<proteinExistence type="inferred from homology"/>
<evidence type="ECO:0000259" key="9">
    <source>
        <dbReference type="PROSITE" id="PS50893"/>
    </source>
</evidence>
<keyword evidence="3" id="KW-0813">Transport</keyword>
<name>A0A9D1LH38_9FIRM</name>
<feature type="domain" description="ABC transporter" evidence="9">
    <location>
        <begin position="4"/>
        <end position="235"/>
    </location>
</feature>
<dbReference type="InterPro" id="IPR015856">
    <property type="entry name" value="ABC_transpr_CbiO/EcfA_su"/>
</dbReference>
<reference evidence="10" key="1">
    <citation type="submission" date="2020-10" db="EMBL/GenBank/DDBJ databases">
        <authorList>
            <person name="Gilroy R."/>
        </authorList>
    </citation>
    <scope>NUCLEOTIDE SEQUENCE</scope>
    <source>
        <strain evidence="10">CHK193-30670</strain>
    </source>
</reference>